<evidence type="ECO:0000313" key="3">
    <source>
        <dbReference type="Proteomes" id="UP000005237"/>
    </source>
</evidence>
<organism evidence="2 3">
    <name type="scientific">Caenorhabditis japonica</name>
    <dbReference type="NCBI Taxonomy" id="281687"/>
    <lineage>
        <taxon>Eukaryota</taxon>
        <taxon>Metazoa</taxon>
        <taxon>Ecdysozoa</taxon>
        <taxon>Nematoda</taxon>
        <taxon>Chromadorea</taxon>
        <taxon>Rhabditida</taxon>
        <taxon>Rhabditina</taxon>
        <taxon>Rhabditomorpha</taxon>
        <taxon>Rhabditoidea</taxon>
        <taxon>Rhabditidae</taxon>
        <taxon>Peloderinae</taxon>
        <taxon>Caenorhabditis</taxon>
    </lineage>
</organism>
<accession>A0A8R1DKP9</accession>
<evidence type="ECO:0000256" key="1">
    <source>
        <dbReference type="SAM" id="SignalP"/>
    </source>
</evidence>
<keyword evidence="1" id="KW-0732">Signal</keyword>
<feature type="chain" id="PRO_5035828358" evidence="1">
    <location>
        <begin position="25"/>
        <end position="101"/>
    </location>
</feature>
<feature type="signal peptide" evidence="1">
    <location>
        <begin position="1"/>
        <end position="24"/>
    </location>
</feature>
<reference evidence="3" key="1">
    <citation type="submission" date="2010-08" db="EMBL/GenBank/DDBJ databases">
        <authorList>
            <consortium name="Caenorhabditis japonica Sequencing Consortium"/>
            <person name="Wilson R.K."/>
        </authorList>
    </citation>
    <scope>NUCLEOTIDE SEQUENCE [LARGE SCALE GENOMIC DNA]</scope>
    <source>
        <strain evidence="3">DF5081</strain>
    </source>
</reference>
<reference evidence="2" key="2">
    <citation type="submission" date="2022-06" db="UniProtKB">
        <authorList>
            <consortium name="EnsemblMetazoa"/>
        </authorList>
    </citation>
    <scope>IDENTIFICATION</scope>
    <source>
        <strain evidence="2">DF5081</strain>
    </source>
</reference>
<evidence type="ECO:0000313" key="2">
    <source>
        <dbReference type="EnsemblMetazoa" id="CJA04290.1"/>
    </source>
</evidence>
<sequence>MTLTTAPLTFAALLLIITVHLVPAAPILTDQQDIAEFANSNKGGENVFLPFRNLPERLIDDFNSSELDDERNLPSESDIFYFFGKTPILTENSDARKRGGF</sequence>
<dbReference type="AlphaFoldDB" id="A0A8R1DKP9"/>
<proteinExistence type="predicted"/>
<keyword evidence="3" id="KW-1185">Reference proteome</keyword>
<name>A0A8R1DKP9_CAEJA</name>
<protein>
    <submittedName>
        <fullName evidence="2">Uncharacterized protein</fullName>
    </submittedName>
</protein>
<dbReference type="EnsemblMetazoa" id="CJA04290.1">
    <property type="protein sequence ID" value="CJA04290.1"/>
    <property type="gene ID" value="WBGene00123494"/>
</dbReference>
<dbReference type="Proteomes" id="UP000005237">
    <property type="component" value="Unassembled WGS sequence"/>
</dbReference>